<dbReference type="STRING" id="35608.A0A2U1NWR3"/>
<dbReference type="SUPFAM" id="SSF52833">
    <property type="entry name" value="Thioredoxin-like"/>
    <property type="match status" value="1"/>
</dbReference>
<sequence>MASVASFFCNKTTTTTTNTLSSSLLLPSSISRRTLATTSSRCHSKTRKISLVVRAARMESKGVSLGSRAPPFELEEPLTGNKWKLDDFEAYPALLVMFICNHCPFVKHLKKDIVKLSNIYKEKGLGVVAISSNSAVTHPQDGPDFMAEDARLLNYPFPYLYDHSQEVAKDYGAVCTPEFFLFKKDGRRPFELVYHGQFDDSRPSNNVRVTGRDLSAAIDCVLSGQPVPPNQKPSVGCSIKWHPEGKV</sequence>
<comment type="caution">
    <text evidence="2">The sequence shown here is derived from an EMBL/GenBank/DDBJ whole genome shotgun (WGS) entry which is preliminary data.</text>
</comment>
<dbReference type="OrthoDB" id="1308at2759"/>
<dbReference type="Pfam" id="PF00578">
    <property type="entry name" value="AhpC-TSA"/>
    <property type="match status" value="1"/>
</dbReference>
<accession>A0A2U1NWR3</accession>
<proteinExistence type="predicted"/>
<dbReference type="Proteomes" id="UP000245207">
    <property type="component" value="Unassembled WGS sequence"/>
</dbReference>
<dbReference type="GO" id="GO:0016209">
    <property type="term" value="F:antioxidant activity"/>
    <property type="evidence" value="ECO:0007669"/>
    <property type="project" value="InterPro"/>
</dbReference>
<dbReference type="PROSITE" id="PS51352">
    <property type="entry name" value="THIOREDOXIN_2"/>
    <property type="match status" value="1"/>
</dbReference>
<dbReference type="InterPro" id="IPR013766">
    <property type="entry name" value="Thioredoxin_domain"/>
</dbReference>
<dbReference type="InterPro" id="IPR047262">
    <property type="entry name" value="PRX-like1"/>
</dbReference>
<organism evidence="2 3">
    <name type="scientific">Artemisia annua</name>
    <name type="common">Sweet wormwood</name>
    <dbReference type="NCBI Taxonomy" id="35608"/>
    <lineage>
        <taxon>Eukaryota</taxon>
        <taxon>Viridiplantae</taxon>
        <taxon>Streptophyta</taxon>
        <taxon>Embryophyta</taxon>
        <taxon>Tracheophyta</taxon>
        <taxon>Spermatophyta</taxon>
        <taxon>Magnoliopsida</taxon>
        <taxon>eudicotyledons</taxon>
        <taxon>Gunneridae</taxon>
        <taxon>Pentapetalae</taxon>
        <taxon>asterids</taxon>
        <taxon>campanulids</taxon>
        <taxon>Asterales</taxon>
        <taxon>Asteraceae</taxon>
        <taxon>Asteroideae</taxon>
        <taxon>Anthemideae</taxon>
        <taxon>Artemisiinae</taxon>
        <taxon>Artemisia</taxon>
    </lineage>
</organism>
<protein>
    <submittedName>
        <fullName evidence="2">Thioredoxin superfamily protein</fullName>
    </submittedName>
</protein>
<dbReference type="GO" id="GO:0016491">
    <property type="term" value="F:oxidoreductase activity"/>
    <property type="evidence" value="ECO:0007669"/>
    <property type="project" value="InterPro"/>
</dbReference>
<dbReference type="AlphaFoldDB" id="A0A2U1NWR3"/>
<dbReference type="EMBL" id="PKPP01002056">
    <property type="protein sequence ID" value="PWA77934.1"/>
    <property type="molecule type" value="Genomic_DNA"/>
</dbReference>
<evidence type="ECO:0000313" key="3">
    <source>
        <dbReference type="Proteomes" id="UP000245207"/>
    </source>
</evidence>
<evidence type="ECO:0000313" key="2">
    <source>
        <dbReference type="EMBL" id="PWA77934.1"/>
    </source>
</evidence>
<feature type="domain" description="Thioredoxin" evidence="1">
    <location>
        <begin position="63"/>
        <end position="223"/>
    </location>
</feature>
<dbReference type="InterPro" id="IPR000866">
    <property type="entry name" value="AhpC/TSA"/>
</dbReference>
<keyword evidence="3" id="KW-1185">Reference proteome</keyword>
<evidence type="ECO:0000259" key="1">
    <source>
        <dbReference type="PROSITE" id="PS51352"/>
    </source>
</evidence>
<gene>
    <name evidence="2" type="ORF">CTI12_AA218780</name>
</gene>
<dbReference type="Gene3D" id="3.40.30.10">
    <property type="entry name" value="Glutaredoxin"/>
    <property type="match status" value="1"/>
</dbReference>
<dbReference type="CDD" id="cd02969">
    <property type="entry name" value="PRX_like1"/>
    <property type="match status" value="1"/>
</dbReference>
<name>A0A2U1NWR3_ARTAN</name>
<reference evidence="2 3" key="1">
    <citation type="journal article" date="2018" name="Mol. Plant">
        <title>The genome of Artemisia annua provides insight into the evolution of Asteraceae family and artemisinin biosynthesis.</title>
        <authorList>
            <person name="Shen Q."/>
            <person name="Zhang L."/>
            <person name="Liao Z."/>
            <person name="Wang S."/>
            <person name="Yan T."/>
            <person name="Shi P."/>
            <person name="Liu M."/>
            <person name="Fu X."/>
            <person name="Pan Q."/>
            <person name="Wang Y."/>
            <person name="Lv Z."/>
            <person name="Lu X."/>
            <person name="Zhang F."/>
            <person name="Jiang W."/>
            <person name="Ma Y."/>
            <person name="Chen M."/>
            <person name="Hao X."/>
            <person name="Li L."/>
            <person name="Tang Y."/>
            <person name="Lv G."/>
            <person name="Zhou Y."/>
            <person name="Sun X."/>
            <person name="Brodelius P.E."/>
            <person name="Rose J.K.C."/>
            <person name="Tang K."/>
        </authorList>
    </citation>
    <scope>NUCLEOTIDE SEQUENCE [LARGE SCALE GENOMIC DNA]</scope>
    <source>
        <strain evidence="3">cv. Huhao1</strain>
        <tissue evidence="2">Leaf</tissue>
    </source>
</reference>
<dbReference type="PANTHER" id="PTHR43640:SF1">
    <property type="entry name" value="THIOREDOXIN-DEPENDENT PEROXIREDOXIN"/>
    <property type="match status" value="1"/>
</dbReference>
<dbReference type="InterPro" id="IPR036249">
    <property type="entry name" value="Thioredoxin-like_sf"/>
</dbReference>
<dbReference type="PANTHER" id="PTHR43640">
    <property type="entry name" value="OS07G0260300 PROTEIN"/>
    <property type="match status" value="1"/>
</dbReference>